<dbReference type="NCBIfam" id="NF011380">
    <property type="entry name" value="PRK14805.1"/>
    <property type="match status" value="1"/>
</dbReference>
<dbReference type="NCBIfam" id="TIGR00658">
    <property type="entry name" value="orni_carb_tr"/>
    <property type="match status" value="1"/>
</dbReference>
<feature type="domain" description="Aspartate/ornithine carbamoyltransferase Asp/Orn-binding" evidence="7">
    <location>
        <begin position="154"/>
        <end position="302"/>
    </location>
</feature>
<dbReference type="EMBL" id="SNXI01000003">
    <property type="protein sequence ID" value="TDP39126.1"/>
    <property type="molecule type" value="Genomic_DNA"/>
</dbReference>
<dbReference type="GO" id="GO:0019240">
    <property type="term" value="P:citrulline biosynthetic process"/>
    <property type="evidence" value="ECO:0007669"/>
    <property type="project" value="TreeGrafter"/>
</dbReference>
<evidence type="ECO:0000313" key="9">
    <source>
        <dbReference type="EMBL" id="TDP39126.1"/>
    </source>
</evidence>
<dbReference type="RefSeq" id="WP_133538849.1">
    <property type="nucleotide sequence ID" value="NZ_SNXI01000003.1"/>
</dbReference>
<dbReference type="Gene3D" id="3.40.50.1370">
    <property type="entry name" value="Aspartate/ornithine carbamoyltransferase"/>
    <property type="match status" value="2"/>
</dbReference>
<dbReference type="Pfam" id="PF00185">
    <property type="entry name" value="OTCace"/>
    <property type="match status" value="1"/>
</dbReference>
<dbReference type="InterPro" id="IPR006131">
    <property type="entry name" value="Asp_carbamoyltransf_Asp/Orn-bd"/>
</dbReference>
<keyword evidence="10" id="KW-1185">Reference proteome</keyword>
<accession>A0A4R6PN36</accession>
<evidence type="ECO:0000259" key="7">
    <source>
        <dbReference type="Pfam" id="PF00185"/>
    </source>
</evidence>
<dbReference type="PRINTS" id="PR00100">
    <property type="entry name" value="AOTCASE"/>
</dbReference>
<evidence type="ECO:0000256" key="6">
    <source>
        <dbReference type="RuleBase" id="RU003634"/>
    </source>
</evidence>
<gene>
    <name evidence="9" type="ORF">DEU29_10321</name>
</gene>
<sequence length="320" mass="34753">MTLKNSTLPHLLTGAELSLVQLESVLALALAQKAKPADYQQTLAGKSIATVFEKPSLRTRVSFAVGMQKLGGQALYLDEQTPGLGQRESLADYAKNLSCWCDAIVARVLKHETLQILAEHATVPVINSLCDQFHPCQALADCLTLTEQFGGLNGLHIVYAGDGNNVTRSLMLYAAMLGAHVTSVTPPDAAVDSNWLDYVNANSAGKVANANDFNGLAPVDVIYTDTWVSMGDNTPLEQVKARFLPYQINKQLIESLSPQAVMHCQPVHRGYEITSEIIDSDLSLCLQQAENRLYAQNALLSLMLADANELNQTELLRNAS</sequence>
<keyword evidence="3 6" id="KW-0808">Transferase</keyword>
<evidence type="ECO:0000256" key="4">
    <source>
        <dbReference type="ARBA" id="ARBA00048772"/>
    </source>
</evidence>
<evidence type="ECO:0000256" key="3">
    <source>
        <dbReference type="ARBA" id="ARBA00022679"/>
    </source>
</evidence>
<evidence type="ECO:0000256" key="1">
    <source>
        <dbReference type="ARBA" id="ARBA00007805"/>
    </source>
</evidence>
<comment type="similarity">
    <text evidence="1">Belongs to the aspartate/ornithine carbamoyltransferase superfamily. OTCase family.</text>
</comment>
<feature type="domain" description="Aspartate/ornithine carbamoyltransferase carbamoyl-P binding" evidence="8">
    <location>
        <begin position="10"/>
        <end position="147"/>
    </location>
</feature>
<protein>
    <recommendedName>
        <fullName evidence="2 5">Ornithine carbamoyltransferase</fullName>
        <ecNumber evidence="2 5">2.1.3.3</ecNumber>
    </recommendedName>
</protein>
<dbReference type="AlphaFoldDB" id="A0A4R6PN36"/>
<dbReference type="FunFam" id="3.40.50.1370:FF:000008">
    <property type="entry name" value="Ornithine carbamoyltransferase"/>
    <property type="match status" value="1"/>
</dbReference>
<dbReference type="GO" id="GO:0004585">
    <property type="term" value="F:ornithine carbamoyltransferase activity"/>
    <property type="evidence" value="ECO:0007669"/>
    <property type="project" value="UniProtKB-UniRule"/>
</dbReference>
<evidence type="ECO:0000259" key="8">
    <source>
        <dbReference type="Pfam" id="PF02729"/>
    </source>
</evidence>
<dbReference type="Pfam" id="PF02729">
    <property type="entry name" value="OTCace_N"/>
    <property type="match status" value="1"/>
</dbReference>
<dbReference type="Proteomes" id="UP000295531">
    <property type="component" value="Unassembled WGS sequence"/>
</dbReference>
<dbReference type="PRINTS" id="PR00102">
    <property type="entry name" value="OTCASE"/>
</dbReference>
<dbReference type="InterPro" id="IPR006130">
    <property type="entry name" value="Asp/Orn_carbamoylTrfase"/>
</dbReference>
<name>A0A4R6PN36_9GAMM</name>
<dbReference type="GO" id="GO:0042450">
    <property type="term" value="P:L-arginine biosynthetic process via ornithine"/>
    <property type="evidence" value="ECO:0007669"/>
    <property type="project" value="UniProtKB-UniRule"/>
</dbReference>
<evidence type="ECO:0000313" key="10">
    <source>
        <dbReference type="Proteomes" id="UP000295531"/>
    </source>
</evidence>
<proteinExistence type="inferred from homology"/>
<dbReference type="PANTHER" id="PTHR45753">
    <property type="entry name" value="ORNITHINE CARBAMOYLTRANSFERASE, MITOCHONDRIAL"/>
    <property type="match status" value="1"/>
</dbReference>
<dbReference type="EC" id="2.1.3.3" evidence="2 5"/>
<comment type="caution">
    <text evidence="9">The sequence shown here is derived from an EMBL/GenBank/DDBJ whole genome shotgun (WGS) entry which is preliminary data.</text>
</comment>
<dbReference type="InterPro" id="IPR002292">
    <property type="entry name" value="Orn/put_carbamltrans"/>
</dbReference>
<dbReference type="GO" id="GO:0016597">
    <property type="term" value="F:amino acid binding"/>
    <property type="evidence" value="ECO:0007669"/>
    <property type="project" value="InterPro"/>
</dbReference>
<comment type="catalytic activity">
    <reaction evidence="4">
        <text>carbamoyl phosphate + L-ornithine = L-citrulline + phosphate + H(+)</text>
        <dbReference type="Rhea" id="RHEA:19513"/>
        <dbReference type="ChEBI" id="CHEBI:15378"/>
        <dbReference type="ChEBI" id="CHEBI:43474"/>
        <dbReference type="ChEBI" id="CHEBI:46911"/>
        <dbReference type="ChEBI" id="CHEBI:57743"/>
        <dbReference type="ChEBI" id="CHEBI:58228"/>
        <dbReference type="EC" id="2.1.3.3"/>
    </reaction>
</comment>
<evidence type="ECO:0000256" key="2">
    <source>
        <dbReference type="ARBA" id="ARBA00013007"/>
    </source>
</evidence>
<evidence type="ECO:0000256" key="5">
    <source>
        <dbReference type="NCBIfam" id="TIGR00658"/>
    </source>
</evidence>
<dbReference type="OrthoDB" id="9802587at2"/>
<dbReference type="SUPFAM" id="SSF53671">
    <property type="entry name" value="Aspartate/ornithine carbamoyltransferase"/>
    <property type="match status" value="1"/>
</dbReference>
<dbReference type="NCBIfam" id="NF001986">
    <property type="entry name" value="PRK00779.1"/>
    <property type="match status" value="1"/>
</dbReference>
<dbReference type="InterPro" id="IPR036901">
    <property type="entry name" value="Asp/Orn_carbamoylTrfase_sf"/>
</dbReference>
<dbReference type="InterPro" id="IPR006132">
    <property type="entry name" value="Asp/Orn_carbamoyltranf_P-bd"/>
</dbReference>
<reference evidence="9 10" key="1">
    <citation type="submission" date="2019-03" db="EMBL/GenBank/DDBJ databases">
        <title>Freshwater and sediment microbial communities from various areas in North America, analyzing microbe dynamics in response to fracking.</title>
        <authorList>
            <person name="Lamendella R."/>
        </authorList>
    </citation>
    <scope>NUCLEOTIDE SEQUENCE [LARGE SCALE GENOMIC DNA]</scope>
    <source>
        <strain evidence="9 10">18_TX</strain>
    </source>
</reference>
<dbReference type="PANTHER" id="PTHR45753:SF3">
    <property type="entry name" value="ORNITHINE TRANSCARBAMYLASE, MITOCHONDRIAL"/>
    <property type="match status" value="1"/>
</dbReference>
<organism evidence="9 10">
    <name type="scientific">Idiomarina aquatica</name>
    <dbReference type="NCBI Taxonomy" id="1327752"/>
    <lineage>
        <taxon>Bacteria</taxon>
        <taxon>Pseudomonadati</taxon>
        <taxon>Pseudomonadota</taxon>
        <taxon>Gammaproteobacteria</taxon>
        <taxon>Alteromonadales</taxon>
        <taxon>Idiomarinaceae</taxon>
        <taxon>Idiomarina</taxon>
    </lineage>
</organism>